<sequence>MTRLFLRAGRAVPAACTLALTTGLAAQPAHASPLDHRAPTATAGRAAGPGALPDLPTKAEALERLDSLKVDKSRGKFTAYDRKDFGIWGEHTVNGKKCTVFDAVVHRDRLSGTPNGCKIAGGTWPNPYNATGTITSERVSVDHIVALRDAFESGANKWGKPRKRQFGNDLSRPQLLVVAQADNSSKGNKSPGEWLVPNNYGGFACDYARAYVQVKYHYGLSILETDPKNTKIKKQIHDKTALQKALNTCP</sequence>
<evidence type="ECO:0008006" key="5">
    <source>
        <dbReference type="Google" id="ProtNLM"/>
    </source>
</evidence>
<evidence type="ECO:0000313" key="4">
    <source>
        <dbReference type="Proteomes" id="UP000829494"/>
    </source>
</evidence>
<feature type="compositionally biased region" description="Low complexity" evidence="1">
    <location>
        <begin position="39"/>
        <end position="51"/>
    </location>
</feature>
<evidence type="ECO:0000256" key="1">
    <source>
        <dbReference type="SAM" id="MobiDB-lite"/>
    </source>
</evidence>
<keyword evidence="4" id="KW-1185">Reference proteome</keyword>
<evidence type="ECO:0000313" key="3">
    <source>
        <dbReference type="EMBL" id="UNZ07472.1"/>
    </source>
</evidence>
<dbReference type="EMBL" id="CP094298">
    <property type="protein sequence ID" value="UNZ07472.1"/>
    <property type="molecule type" value="Genomic_DNA"/>
</dbReference>
<gene>
    <name evidence="3" type="ORF">SRIMR7_35490</name>
</gene>
<feature type="chain" id="PRO_5046564591" description="HNH endonuclease" evidence="2">
    <location>
        <begin position="32"/>
        <end position="250"/>
    </location>
</feature>
<protein>
    <recommendedName>
        <fullName evidence="5">HNH endonuclease</fullName>
    </recommendedName>
</protein>
<feature type="region of interest" description="Disordered" evidence="1">
    <location>
        <begin position="30"/>
        <end position="53"/>
    </location>
</feature>
<dbReference type="GeneID" id="66853384"/>
<proteinExistence type="predicted"/>
<reference evidence="3 4" key="1">
    <citation type="submission" date="2022-03" db="EMBL/GenBank/DDBJ databases">
        <title>Complete genome of Streptomyces rimosus ssp. rimosus R7 (=ATCC 10970).</title>
        <authorList>
            <person name="Beganovic S."/>
            <person name="Ruckert C."/>
            <person name="Busche T."/>
            <person name="Kalinowski J."/>
            <person name="Wittmann C."/>
        </authorList>
    </citation>
    <scope>NUCLEOTIDE SEQUENCE [LARGE SCALE GENOMIC DNA]</scope>
    <source>
        <strain evidence="3 4">R7</strain>
    </source>
</reference>
<feature type="signal peptide" evidence="2">
    <location>
        <begin position="1"/>
        <end position="31"/>
    </location>
</feature>
<dbReference type="Proteomes" id="UP000829494">
    <property type="component" value="Chromosome"/>
</dbReference>
<name>A0ABY3ZBB5_STRRM</name>
<evidence type="ECO:0000256" key="2">
    <source>
        <dbReference type="SAM" id="SignalP"/>
    </source>
</evidence>
<dbReference type="PANTHER" id="PTHR24094">
    <property type="entry name" value="SECRETED PROTEIN"/>
    <property type="match status" value="1"/>
</dbReference>
<keyword evidence="2" id="KW-0732">Signal</keyword>
<dbReference type="RefSeq" id="WP_003982032.1">
    <property type="nucleotide sequence ID" value="NZ_CP043497.1"/>
</dbReference>
<accession>A0ABY3ZBB5</accession>
<dbReference type="PANTHER" id="PTHR24094:SF15">
    <property type="entry name" value="AMP-DEPENDENT SYNTHETASE_LIGASE DOMAIN-CONTAINING PROTEIN-RELATED"/>
    <property type="match status" value="1"/>
</dbReference>
<organism evidence="3 4">
    <name type="scientific">Streptomyces rimosus subsp. rimosus</name>
    <dbReference type="NCBI Taxonomy" id="132474"/>
    <lineage>
        <taxon>Bacteria</taxon>
        <taxon>Bacillati</taxon>
        <taxon>Actinomycetota</taxon>
        <taxon>Actinomycetes</taxon>
        <taxon>Kitasatosporales</taxon>
        <taxon>Streptomycetaceae</taxon>
        <taxon>Streptomyces</taxon>
    </lineage>
</organism>